<dbReference type="SUPFAM" id="SSF55144">
    <property type="entry name" value="LigT-like"/>
    <property type="match status" value="1"/>
</dbReference>
<evidence type="ECO:0000256" key="1">
    <source>
        <dbReference type="ARBA" id="ARBA00022801"/>
    </source>
</evidence>
<dbReference type="PANTHER" id="PTHR35561:SF1">
    <property type="entry name" value="RNA 2',3'-CYCLIC PHOSPHODIESTERASE"/>
    <property type="match status" value="1"/>
</dbReference>
<sequence length="189" mass="20178">MTSSIRLFFAAALGDAAREALERACQTVRGDVPFARWTHPADYHATVKFIGDVDPSLVDALAAPVRDAVAGFAPFELSLGGFGTFGRSRAAPDILWCGVAGGTDELRALHARVDAAAASCGVARDTRPFRAHITAARKYRGDAPFAAHASLLAALAPAPSPWRVEEFVLYRTNFGARPAYEALHRFPLG</sequence>
<name>A0A5R9GPQ7_9BACL</name>
<dbReference type="Pfam" id="PF13563">
    <property type="entry name" value="2_5_RNA_ligase2"/>
    <property type="match status" value="1"/>
</dbReference>
<dbReference type="InterPro" id="IPR004175">
    <property type="entry name" value="RNA_CPDase"/>
</dbReference>
<feature type="active site" description="Proton acceptor" evidence="2">
    <location>
        <position position="132"/>
    </location>
</feature>
<proteinExistence type="inferred from homology"/>
<gene>
    <name evidence="3" type="primary">thpR</name>
    <name evidence="3" type="ORF">FE782_03040</name>
</gene>
<protein>
    <recommendedName>
        <fullName evidence="2">RNA 2',3'-cyclic phosphodiesterase</fullName>
        <shortName evidence="2">RNA 2',3'-CPDase</shortName>
        <ecNumber evidence="2">3.1.4.58</ecNumber>
    </recommendedName>
</protein>
<accession>A0A5R9GPQ7</accession>
<organism evidence="3 4">
    <name type="scientific">Paenibacillus antri</name>
    <dbReference type="NCBI Taxonomy" id="2582848"/>
    <lineage>
        <taxon>Bacteria</taxon>
        <taxon>Bacillati</taxon>
        <taxon>Bacillota</taxon>
        <taxon>Bacilli</taxon>
        <taxon>Bacillales</taxon>
        <taxon>Paenibacillaceae</taxon>
        <taxon>Paenibacillus</taxon>
    </lineage>
</organism>
<keyword evidence="1 2" id="KW-0378">Hydrolase</keyword>
<dbReference type="EC" id="3.1.4.58" evidence="2"/>
<dbReference type="OrthoDB" id="9789350at2"/>
<dbReference type="Proteomes" id="UP000309676">
    <property type="component" value="Unassembled WGS sequence"/>
</dbReference>
<evidence type="ECO:0000313" key="4">
    <source>
        <dbReference type="Proteomes" id="UP000309676"/>
    </source>
</evidence>
<feature type="active site" description="Proton donor" evidence="2">
    <location>
        <position position="44"/>
    </location>
</feature>
<comment type="function">
    <text evidence="2">Hydrolyzes RNA 2',3'-cyclic phosphodiester to an RNA 2'-phosphomonoester.</text>
</comment>
<keyword evidence="4" id="KW-1185">Reference proteome</keyword>
<dbReference type="RefSeq" id="WP_138192355.1">
    <property type="nucleotide sequence ID" value="NZ_VCIW01000001.1"/>
</dbReference>
<dbReference type="NCBIfam" id="TIGR02258">
    <property type="entry name" value="2_5_ligase"/>
    <property type="match status" value="1"/>
</dbReference>
<dbReference type="AlphaFoldDB" id="A0A5R9GPQ7"/>
<comment type="caution">
    <text evidence="3">The sequence shown here is derived from an EMBL/GenBank/DDBJ whole genome shotgun (WGS) entry which is preliminary data.</text>
</comment>
<comment type="catalytic activity">
    <reaction evidence="2">
        <text>a 3'-end 2',3'-cyclophospho-ribonucleotide-RNA + H2O = a 3'-end 2'-phospho-ribonucleotide-RNA + H(+)</text>
        <dbReference type="Rhea" id="RHEA:11828"/>
        <dbReference type="Rhea" id="RHEA-COMP:10464"/>
        <dbReference type="Rhea" id="RHEA-COMP:17353"/>
        <dbReference type="ChEBI" id="CHEBI:15377"/>
        <dbReference type="ChEBI" id="CHEBI:15378"/>
        <dbReference type="ChEBI" id="CHEBI:83064"/>
        <dbReference type="ChEBI" id="CHEBI:173113"/>
        <dbReference type="EC" id="3.1.4.58"/>
    </reaction>
</comment>
<evidence type="ECO:0000313" key="3">
    <source>
        <dbReference type="EMBL" id="TLS54335.1"/>
    </source>
</evidence>
<dbReference type="GO" id="GO:0008664">
    <property type="term" value="F:RNA 2',3'-cyclic 3'-phosphodiesterase activity"/>
    <property type="evidence" value="ECO:0007669"/>
    <property type="project" value="UniProtKB-EC"/>
</dbReference>
<dbReference type="PANTHER" id="PTHR35561">
    <property type="entry name" value="RNA 2',3'-CYCLIC PHOSPHODIESTERASE"/>
    <property type="match status" value="1"/>
</dbReference>
<comment type="similarity">
    <text evidence="2">Belongs to the 2H phosphoesterase superfamily. ThpR family.</text>
</comment>
<evidence type="ECO:0000256" key="2">
    <source>
        <dbReference type="HAMAP-Rule" id="MF_01940"/>
    </source>
</evidence>
<feature type="short sequence motif" description="HXTX 2" evidence="2">
    <location>
        <begin position="132"/>
        <end position="135"/>
    </location>
</feature>
<dbReference type="GO" id="GO:0004113">
    <property type="term" value="F:2',3'-cyclic-nucleotide 3'-phosphodiesterase activity"/>
    <property type="evidence" value="ECO:0007669"/>
    <property type="project" value="InterPro"/>
</dbReference>
<reference evidence="3 4" key="1">
    <citation type="submission" date="2019-05" db="EMBL/GenBank/DDBJ databases">
        <authorList>
            <person name="Narsing Rao M.P."/>
            <person name="Li W.J."/>
        </authorList>
    </citation>
    <scope>NUCLEOTIDE SEQUENCE [LARGE SCALE GENOMIC DNA]</scope>
    <source>
        <strain evidence="3 4">SYSU_K30003</strain>
    </source>
</reference>
<feature type="short sequence motif" description="HXTX 1" evidence="2">
    <location>
        <begin position="44"/>
        <end position="47"/>
    </location>
</feature>
<dbReference type="HAMAP" id="MF_01940">
    <property type="entry name" value="RNA_CPDase"/>
    <property type="match status" value="1"/>
</dbReference>
<dbReference type="Gene3D" id="3.90.1140.10">
    <property type="entry name" value="Cyclic phosphodiesterase"/>
    <property type="match status" value="1"/>
</dbReference>
<dbReference type="EMBL" id="VCIW01000001">
    <property type="protein sequence ID" value="TLS54335.1"/>
    <property type="molecule type" value="Genomic_DNA"/>
</dbReference>
<dbReference type="InterPro" id="IPR009097">
    <property type="entry name" value="Cyclic_Pdiesterase"/>
</dbReference>